<dbReference type="Proteomes" id="UP000323000">
    <property type="component" value="Chromosome 2"/>
</dbReference>
<proteinExistence type="predicted"/>
<keyword evidence="3" id="KW-1185">Reference proteome</keyword>
<dbReference type="OrthoDB" id="537915at2759"/>
<dbReference type="AlphaFoldDB" id="A0A5C7II92"/>
<evidence type="ECO:0000313" key="3">
    <source>
        <dbReference type="Proteomes" id="UP000323000"/>
    </source>
</evidence>
<gene>
    <name evidence="2" type="ORF">EZV62_003734</name>
</gene>
<evidence type="ECO:0000313" key="2">
    <source>
        <dbReference type="EMBL" id="TXG68799.1"/>
    </source>
</evidence>
<evidence type="ECO:0000256" key="1">
    <source>
        <dbReference type="ARBA" id="ARBA00022533"/>
    </source>
</evidence>
<comment type="caution">
    <text evidence="2">The sequence shown here is derived from an EMBL/GenBank/DDBJ whole genome shotgun (WGS) entry which is preliminary data.</text>
</comment>
<dbReference type="PANTHER" id="PTHR45770">
    <property type="entry name" value="ATP-DEPENDENT 6-PHOSPHOFRUCTOKINASE 1"/>
    <property type="match status" value="1"/>
</dbReference>
<dbReference type="InterPro" id="IPR050929">
    <property type="entry name" value="PFKA"/>
</dbReference>
<organism evidence="2 3">
    <name type="scientific">Acer yangbiense</name>
    <dbReference type="NCBI Taxonomy" id="1000413"/>
    <lineage>
        <taxon>Eukaryota</taxon>
        <taxon>Viridiplantae</taxon>
        <taxon>Streptophyta</taxon>
        <taxon>Embryophyta</taxon>
        <taxon>Tracheophyta</taxon>
        <taxon>Spermatophyta</taxon>
        <taxon>Magnoliopsida</taxon>
        <taxon>eudicotyledons</taxon>
        <taxon>Gunneridae</taxon>
        <taxon>Pentapetalae</taxon>
        <taxon>rosids</taxon>
        <taxon>malvids</taxon>
        <taxon>Sapindales</taxon>
        <taxon>Sapindaceae</taxon>
        <taxon>Hippocastanoideae</taxon>
        <taxon>Acereae</taxon>
        <taxon>Acer</taxon>
    </lineage>
</organism>
<dbReference type="GO" id="GO:0003824">
    <property type="term" value="F:catalytic activity"/>
    <property type="evidence" value="ECO:0007669"/>
    <property type="project" value="UniProtKB-KW"/>
</dbReference>
<protein>
    <submittedName>
        <fullName evidence="2">Uncharacterized protein</fullName>
    </submittedName>
</protein>
<name>A0A5C7II92_9ROSI</name>
<reference evidence="3" key="1">
    <citation type="journal article" date="2019" name="Gigascience">
        <title>De novo genome assembly of the endangered Acer yangbiense, a plant species with extremely small populations endemic to Yunnan Province, China.</title>
        <authorList>
            <person name="Yang J."/>
            <person name="Wariss H.M."/>
            <person name="Tao L."/>
            <person name="Zhang R."/>
            <person name="Yun Q."/>
            <person name="Hollingsworth P."/>
            <person name="Dao Z."/>
            <person name="Luo G."/>
            <person name="Guo H."/>
            <person name="Ma Y."/>
            <person name="Sun W."/>
        </authorList>
    </citation>
    <scope>NUCLEOTIDE SEQUENCE [LARGE SCALE GENOMIC DNA]</scope>
    <source>
        <strain evidence="3">cv. Malutang</strain>
    </source>
</reference>
<dbReference type="EMBL" id="VAHF01000002">
    <property type="protein sequence ID" value="TXG68799.1"/>
    <property type="molecule type" value="Genomic_DNA"/>
</dbReference>
<sequence length="158" mass="17740">MWTVAEFQNHRFISKIRAIPSNASDNVYCVLLAHSAIHGDMRTYQFMWCSQSRLQFEADGLTNPSFACLADSTYTSSALLQETFLTSTLISHGGIHGEIAGYTGFTFGPVNGTRAYITFLGYFWRDRTMLFVTTDKGFCLQQISQASITYSQGTMPRK</sequence>
<accession>A0A5C7II92</accession>
<keyword evidence="1" id="KW-0021">Allosteric enzyme</keyword>